<evidence type="ECO:0000256" key="5">
    <source>
        <dbReference type="ARBA" id="ARBA00022729"/>
    </source>
</evidence>
<dbReference type="InterPro" id="IPR012910">
    <property type="entry name" value="Plug_dom"/>
</dbReference>
<evidence type="ECO:0000256" key="6">
    <source>
        <dbReference type="ARBA" id="ARBA00023136"/>
    </source>
</evidence>
<dbReference type="Proteomes" id="UP001143543">
    <property type="component" value="Unassembled WGS sequence"/>
</dbReference>
<keyword evidence="10" id="KW-0675">Receptor</keyword>
<dbReference type="Pfam" id="PF13715">
    <property type="entry name" value="CarbopepD_reg_2"/>
    <property type="match status" value="1"/>
</dbReference>
<reference evidence="10" key="1">
    <citation type="submission" date="2022-07" db="EMBL/GenBank/DDBJ databases">
        <title>Taxonomy of Novel Oxalotrophic and Methylotrophic Bacteria.</title>
        <authorList>
            <person name="Sahin N."/>
            <person name="Tani A."/>
        </authorList>
    </citation>
    <scope>NUCLEOTIDE SEQUENCE</scope>
    <source>
        <strain evidence="10">Y10</strain>
    </source>
</reference>
<dbReference type="Gene3D" id="2.40.170.20">
    <property type="entry name" value="TonB-dependent receptor, beta-barrel domain"/>
    <property type="match status" value="1"/>
</dbReference>
<dbReference type="PANTHER" id="PTHR30069:SF29">
    <property type="entry name" value="HEMOGLOBIN AND HEMOGLOBIN-HAPTOGLOBIN-BINDING PROTEIN 1-RELATED"/>
    <property type="match status" value="1"/>
</dbReference>
<sequence>MKKIYILLFLFVSTTVIYGQKSVLKGTILAKQTNETIPYAEIALLKISTADTLNLGTITDDNGFFVLESVPYGTYQLTANFMGFSSLQKEVVVNSKQTDLGILYLEERLENLEEVVVTSSKAAIEYKVDRQVINASSFPQASIAVDLLKNVPSIQIDINGEVTYRGDGTFKVYINGHPVPNGTQKLQQIPADQIDKIEIITNPSAEFSAEGTAGIIQIILKKTRLEGYAINVTGSTSTLGSYFGFASIDKKTEKSGWYININGGKRYWNKIDYTIDQQTQDNGLMYQTNLEESQDNGFKRLVVEAGFNYDITPNDYIDVALNYEPIKNQNFNLSDGWVQSNTYDAAHNLVDEEYYDLVSRYKNKYGYYGAEVAYNHFFNEDKSHKLTFNTDFSNYVRPYEEQSVDSKIYANETVNLGSTNYEDNEVLLGGKLIYEVPFSENSIFNIGAEVNLDDIPAIGTENGTYDENGALVPFSDQRSEQVIDFSRVVYAGFSNFSSKFHKFEYKLGLRLENEHTTSNYAYIDNTNTAQYIPASYTRTKLFPNMHVLYNMNDKTQLTASYSRRIRRPNYFSLVPVIQYNSVTSYYQGNANIKPTYVNAYELAYKRNWTDTDYLSVQLYHRMSEGLQSSYNYNFGDGILISTPENVGNAYSTGVEFMGNIAPTKWWKTNLSITLYNYKLKVAFNDLDYIQEFFNYTLSWNNTFTINDTFSVQSNSYFYGDYKDAQSTSKASWYTSIGINKSFLDDTWSINLSGDNIFNTRVFRTVTTGTDFTNYSKMDFSPYVTLKVSYTFDNQH</sequence>
<feature type="domain" description="Outer membrane protein beta-barrel" evidence="9">
    <location>
        <begin position="381"/>
        <end position="789"/>
    </location>
</feature>
<protein>
    <submittedName>
        <fullName evidence="10">TonB-dependent receptor</fullName>
    </submittedName>
</protein>
<accession>A0ABQ5MFI1</accession>
<dbReference type="EMBL" id="BRVO01000001">
    <property type="protein sequence ID" value="GLB48184.1"/>
    <property type="molecule type" value="Genomic_DNA"/>
</dbReference>
<keyword evidence="5" id="KW-0732">Signal</keyword>
<comment type="caution">
    <text evidence="10">The sequence shown here is derived from an EMBL/GenBank/DDBJ whole genome shotgun (WGS) entry which is preliminary data.</text>
</comment>
<proteinExistence type="predicted"/>
<dbReference type="InterPro" id="IPR037066">
    <property type="entry name" value="Plug_dom_sf"/>
</dbReference>
<evidence type="ECO:0000256" key="2">
    <source>
        <dbReference type="ARBA" id="ARBA00022448"/>
    </source>
</evidence>
<evidence type="ECO:0000256" key="3">
    <source>
        <dbReference type="ARBA" id="ARBA00022452"/>
    </source>
</evidence>
<evidence type="ECO:0000313" key="11">
    <source>
        <dbReference type="Proteomes" id="UP001143543"/>
    </source>
</evidence>
<dbReference type="SUPFAM" id="SSF56935">
    <property type="entry name" value="Porins"/>
    <property type="match status" value="1"/>
</dbReference>
<keyword evidence="6" id="KW-0472">Membrane</keyword>
<organism evidence="10 11">
    <name type="scientific">Neptunitalea lumnitzerae</name>
    <dbReference type="NCBI Taxonomy" id="2965509"/>
    <lineage>
        <taxon>Bacteria</taxon>
        <taxon>Pseudomonadati</taxon>
        <taxon>Bacteroidota</taxon>
        <taxon>Flavobacteriia</taxon>
        <taxon>Flavobacteriales</taxon>
        <taxon>Flavobacteriaceae</taxon>
        <taxon>Neptunitalea</taxon>
    </lineage>
</organism>
<dbReference type="RefSeq" id="WP_281763837.1">
    <property type="nucleotide sequence ID" value="NZ_BRVO01000001.1"/>
</dbReference>
<evidence type="ECO:0000256" key="1">
    <source>
        <dbReference type="ARBA" id="ARBA00004571"/>
    </source>
</evidence>
<keyword evidence="3" id="KW-1134">Transmembrane beta strand</keyword>
<feature type="domain" description="TonB-dependent receptor plug" evidence="8">
    <location>
        <begin position="128"/>
        <end position="215"/>
    </location>
</feature>
<evidence type="ECO:0000256" key="7">
    <source>
        <dbReference type="ARBA" id="ARBA00023237"/>
    </source>
</evidence>
<evidence type="ECO:0000259" key="8">
    <source>
        <dbReference type="Pfam" id="PF07715"/>
    </source>
</evidence>
<dbReference type="InterPro" id="IPR008969">
    <property type="entry name" value="CarboxyPept-like_regulatory"/>
</dbReference>
<dbReference type="Pfam" id="PF07715">
    <property type="entry name" value="Plug"/>
    <property type="match status" value="1"/>
</dbReference>
<keyword evidence="2" id="KW-0813">Transport</keyword>
<keyword evidence="4" id="KW-0812">Transmembrane</keyword>
<dbReference type="Gene3D" id="2.60.40.1120">
    <property type="entry name" value="Carboxypeptidase-like, regulatory domain"/>
    <property type="match status" value="1"/>
</dbReference>
<evidence type="ECO:0000313" key="10">
    <source>
        <dbReference type="EMBL" id="GLB48184.1"/>
    </source>
</evidence>
<name>A0ABQ5MFI1_9FLAO</name>
<dbReference type="SUPFAM" id="SSF49464">
    <property type="entry name" value="Carboxypeptidase regulatory domain-like"/>
    <property type="match status" value="1"/>
</dbReference>
<dbReference type="Gene3D" id="2.170.130.10">
    <property type="entry name" value="TonB-dependent receptor, plug domain"/>
    <property type="match status" value="1"/>
</dbReference>
<dbReference type="InterPro" id="IPR036942">
    <property type="entry name" value="Beta-barrel_TonB_sf"/>
</dbReference>
<gene>
    <name evidence="10" type="ORF">Y10_05520</name>
</gene>
<evidence type="ECO:0000256" key="4">
    <source>
        <dbReference type="ARBA" id="ARBA00022692"/>
    </source>
</evidence>
<dbReference type="PANTHER" id="PTHR30069">
    <property type="entry name" value="TONB-DEPENDENT OUTER MEMBRANE RECEPTOR"/>
    <property type="match status" value="1"/>
</dbReference>
<keyword evidence="11" id="KW-1185">Reference proteome</keyword>
<comment type="subcellular location">
    <subcellularLocation>
        <location evidence="1">Cell outer membrane</location>
        <topology evidence="1">Multi-pass membrane protein</topology>
    </subcellularLocation>
</comment>
<dbReference type="Pfam" id="PF14905">
    <property type="entry name" value="OMP_b-brl_3"/>
    <property type="match status" value="1"/>
</dbReference>
<dbReference type="InterPro" id="IPR041700">
    <property type="entry name" value="OMP_b-brl_3"/>
</dbReference>
<dbReference type="InterPro" id="IPR039426">
    <property type="entry name" value="TonB-dep_rcpt-like"/>
</dbReference>
<keyword evidence="7" id="KW-0998">Cell outer membrane</keyword>
<evidence type="ECO:0000259" key="9">
    <source>
        <dbReference type="Pfam" id="PF14905"/>
    </source>
</evidence>